<protein>
    <submittedName>
        <fullName evidence="5">SDR family oxidoreductase</fullName>
        <ecNumber evidence="5">1.-.-.-</ecNumber>
    </submittedName>
</protein>
<dbReference type="EMBL" id="JAVRIC010000002">
    <property type="protein sequence ID" value="MDT0496218.1"/>
    <property type="molecule type" value="Genomic_DNA"/>
</dbReference>
<dbReference type="CDD" id="cd05233">
    <property type="entry name" value="SDR_c"/>
    <property type="match status" value="1"/>
</dbReference>
<feature type="region of interest" description="Disordered" evidence="4">
    <location>
        <begin position="281"/>
        <end position="332"/>
    </location>
</feature>
<dbReference type="SUPFAM" id="SSF51735">
    <property type="entry name" value="NAD(P)-binding Rossmann-fold domains"/>
    <property type="match status" value="1"/>
</dbReference>
<accession>A0ABU2WEC5</accession>
<reference evidence="5 6" key="1">
    <citation type="submission" date="2023-09" db="EMBL/GenBank/DDBJ databases">
        <authorList>
            <person name="Rey-Velasco X."/>
        </authorList>
    </citation>
    <scope>NUCLEOTIDE SEQUENCE [LARGE SCALE GENOMIC DNA]</scope>
    <source>
        <strain evidence="5 6">W345</strain>
    </source>
</reference>
<comment type="similarity">
    <text evidence="1 3">Belongs to the short-chain dehydrogenases/reductases (SDR) family.</text>
</comment>
<dbReference type="InterPro" id="IPR020904">
    <property type="entry name" value="Sc_DH/Rdtase_CS"/>
</dbReference>
<dbReference type="PRINTS" id="PR00081">
    <property type="entry name" value="GDHRDH"/>
</dbReference>
<dbReference type="Gene3D" id="3.40.50.720">
    <property type="entry name" value="NAD(P)-binding Rossmann-like Domain"/>
    <property type="match status" value="1"/>
</dbReference>
<gene>
    <name evidence="5" type="ORF">RM530_02400</name>
</gene>
<evidence type="ECO:0000256" key="3">
    <source>
        <dbReference type="RuleBase" id="RU000363"/>
    </source>
</evidence>
<organism evidence="5 6">
    <name type="scientific">Banduia mediterranea</name>
    <dbReference type="NCBI Taxonomy" id="3075609"/>
    <lineage>
        <taxon>Bacteria</taxon>
        <taxon>Pseudomonadati</taxon>
        <taxon>Pseudomonadota</taxon>
        <taxon>Gammaproteobacteria</taxon>
        <taxon>Nevskiales</taxon>
        <taxon>Algiphilaceae</taxon>
        <taxon>Banduia</taxon>
    </lineage>
</organism>
<keyword evidence="6" id="KW-1185">Reference proteome</keyword>
<sequence>MKSKSFQNKLAVVTGAGSGIGRALVLDLVLRGCDVAACDVQQQALEETVALAVGSGKARAYCFDVADRAAFYQHADRIRGDFGQPANLIINNAGVGLGARVREMRWEDFEWLMGINFWGVCYGTQAFLPQLIESGDGHVVNVSSIYGMISGPLTSAYNAAKFAVRGYTESLRIEMLAEKLPVQVSCVHPGGIRTNIAKSSRLDAGAGMDRADFDKWFSRITLTSPEKAAAIIINGIRHNRPRILVGPDAHLIDAMQRTLGIRYQWLAGALLNPLMFGKSSAPQSRPVAAAQPPAAAMPARPAPGAAKKTSRAGAGRAKSAGRAQAEAENDAG</sequence>
<dbReference type="PANTHER" id="PTHR44196">
    <property type="entry name" value="DEHYDROGENASE/REDUCTASE SDR FAMILY MEMBER 7B"/>
    <property type="match status" value="1"/>
</dbReference>
<keyword evidence="2 5" id="KW-0560">Oxidoreductase</keyword>
<feature type="compositionally biased region" description="Low complexity" evidence="4">
    <location>
        <begin position="281"/>
        <end position="324"/>
    </location>
</feature>
<name>A0ABU2WEC5_9GAMM</name>
<dbReference type="Proteomes" id="UP001254608">
    <property type="component" value="Unassembled WGS sequence"/>
</dbReference>
<comment type="caution">
    <text evidence="5">The sequence shown here is derived from an EMBL/GenBank/DDBJ whole genome shotgun (WGS) entry which is preliminary data.</text>
</comment>
<evidence type="ECO:0000313" key="6">
    <source>
        <dbReference type="Proteomes" id="UP001254608"/>
    </source>
</evidence>
<dbReference type="InterPro" id="IPR036291">
    <property type="entry name" value="NAD(P)-bd_dom_sf"/>
</dbReference>
<dbReference type="PROSITE" id="PS00061">
    <property type="entry name" value="ADH_SHORT"/>
    <property type="match status" value="1"/>
</dbReference>
<proteinExistence type="inferred from homology"/>
<evidence type="ECO:0000256" key="4">
    <source>
        <dbReference type="SAM" id="MobiDB-lite"/>
    </source>
</evidence>
<dbReference type="PRINTS" id="PR00080">
    <property type="entry name" value="SDRFAMILY"/>
</dbReference>
<evidence type="ECO:0000256" key="1">
    <source>
        <dbReference type="ARBA" id="ARBA00006484"/>
    </source>
</evidence>
<dbReference type="RefSeq" id="WP_311363607.1">
    <property type="nucleotide sequence ID" value="NZ_JAVRIC010000002.1"/>
</dbReference>
<dbReference type="Pfam" id="PF00106">
    <property type="entry name" value="adh_short"/>
    <property type="match status" value="1"/>
</dbReference>
<evidence type="ECO:0000256" key="2">
    <source>
        <dbReference type="ARBA" id="ARBA00023002"/>
    </source>
</evidence>
<dbReference type="PANTHER" id="PTHR44196:SF3">
    <property type="entry name" value="SHORT CHAIN DEHYDROGENASE FAMILY PROTEIN"/>
    <property type="match status" value="1"/>
</dbReference>
<dbReference type="EC" id="1.-.-.-" evidence="5"/>
<evidence type="ECO:0000313" key="5">
    <source>
        <dbReference type="EMBL" id="MDT0496218.1"/>
    </source>
</evidence>
<dbReference type="GO" id="GO:0016491">
    <property type="term" value="F:oxidoreductase activity"/>
    <property type="evidence" value="ECO:0007669"/>
    <property type="project" value="UniProtKB-KW"/>
</dbReference>
<dbReference type="InterPro" id="IPR002347">
    <property type="entry name" value="SDR_fam"/>
</dbReference>